<dbReference type="EMBL" id="CP114767">
    <property type="protein sequence ID" value="WBA41922.1"/>
    <property type="molecule type" value="Genomic_DNA"/>
</dbReference>
<dbReference type="RefSeq" id="WP_269559980.1">
    <property type="nucleotide sequence ID" value="NZ_CP114767.1"/>
</dbReference>
<accession>A0ABY7LPR1</accession>
<evidence type="ECO:0000313" key="4">
    <source>
        <dbReference type="Proteomes" id="UP001211005"/>
    </source>
</evidence>
<feature type="compositionally biased region" description="Low complexity" evidence="2">
    <location>
        <begin position="376"/>
        <end position="400"/>
    </location>
</feature>
<gene>
    <name evidence="3" type="ORF">O3303_19195</name>
</gene>
<feature type="region of interest" description="Disordered" evidence="2">
    <location>
        <begin position="343"/>
        <end position="364"/>
    </location>
</feature>
<feature type="region of interest" description="Disordered" evidence="2">
    <location>
        <begin position="494"/>
        <end position="521"/>
    </location>
</feature>
<feature type="region of interest" description="Disordered" evidence="2">
    <location>
        <begin position="376"/>
        <end position="402"/>
    </location>
</feature>
<feature type="coiled-coil region" evidence="1">
    <location>
        <begin position="239"/>
        <end position="270"/>
    </location>
</feature>
<keyword evidence="1" id="KW-0175">Coiled coil</keyword>
<evidence type="ECO:0000256" key="1">
    <source>
        <dbReference type="SAM" id="Coils"/>
    </source>
</evidence>
<evidence type="ECO:0008006" key="5">
    <source>
        <dbReference type="Google" id="ProtNLM"/>
    </source>
</evidence>
<organism evidence="3 4">
    <name type="scientific">Hymenobacter canadensis</name>
    <dbReference type="NCBI Taxonomy" id="2999067"/>
    <lineage>
        <taxon>Bacteria</taxon>
        <taxon>Pseudomonadati</taxon>
        <taxon>Bacteroidota</taxon>
        <taxon>Cytophagia</taxon>
        <taxon>Cytophagales</taxon>
        <taxon>Hymenobacteraceae</taxon>
        <taxon>Hymenobacter</taxon>
    </lineage>
</organism>
<evidence type="ECO:0000256" key="2">
    <source>
        <dbReference type="SAM" id="MobiDB-lite"/>
    </source>
</evidence>
<reference evidence="3 4" key="1">
    <citation type="submission" date="2022-12" db="EMBL/GenBank/DDBJ databases">
        <title>Hymenobacter canadensis sp. nov. isolated from lake water of the Cambridge Bay, Canada.</title>
        <authorList>
            <person name="Kim W.H."/>
            <person name="Lee Y.M."/>
        </authorList>
    </citation>
    <scope>NUCLEOTIDE SEQUENCE [LARGE SCALE GENOMIC DNA]</scope>
    <source>
        <strain evidence="3 4">PAMC 29467</strain>
    </source>
</reference>
<sequence length="521" mass="56280">MLHSLLFEPYASPAAEARAEALQESFSAFDEGVLLLNLALEDELLDAVLLMPRGVAVLQLLPGGRHLSGDNPTRGPWLLDGQPIPGFVGSDNPYQQLQRQRPALAAWLAGQPLLPAIAPETIGAMAVFQDVLHLTAELEEQLHQLPTEDRFQLVRQPQSVLRDFQQMPAEKSQWLPNDTLDAWATALLQPDDLPEESAPEADDDNDDLLTRKARQLWRWLGAEDVPADPPYSAAAPPTVAETLADSQQEKARLEQIRQQIRAEVTEQTQALQTREAARDQTIAQLRQQLTEASAAAPETARLQAQLAAEAREKAALEEAIRTSRTESEARNRDLDDRIRQLSQQLQQLQARPAPTPPPAAPTAPLSASLMAASNAPAPAQAAAPATRLAARQPAAPRRPTTGTSWRLQWPRVLLAGAVALLAGAGIWGATQLPALLRKPTAAPADTRRASQTDGNEEAAAPTLSDIRPDTIRLTPAEAATADSLIAAEELEQLVTEPQPLPAPTDEATEMMDSLVSPTGDL</sequence>
<evidence type="ECO:0000313" key="3">
    <source>
        <dbReference type="EMBL" id="WBA41922.1"/>
    </source>
</evidence>
<feature type="region of interest" description="Disordered" evidence="2">
    <location>
        <begin position="443"/>
        <end position="468"/>
    </location>
</feature>
<protein>
    <recommendedName>
        <fullName evidence="5">NERD domain-containing protein</fullName>
    </recommendedName>
</protein>
<keyword evidence="4" id="KW-1185">Reference proteome</keyword>
<feature type="compositionally biased region" description="Low complexity" evidence="2">
    <location>
        <begin position="343"/>
        <end position="352"/>
    </location>
</feature>
<name>A0ABY7LPR1_9BACT</name>
<dbReference type="Proteomes" id="UP001211005">
    <property type="component" value="Chromosome"/>
</dbReference>
<proteinExistence type="predicted"/>